<sequence length="152" mass="17482">MSDPTLTDEARRAAIVQQMREQTGIDESMIEQLVHGFYARIRADDLLGPIFNSRIQDWDPHLKRMCAFWSSVVLSSGVYHGQPMRMHLPLPVDARHFDHWLGLFEQTARELFSDKIAEYFLDRARRIAMSLELGIASSHGVLLGSGERFHRC</sequence>
<gene>
    <name evidence="5" type="ORF">ACFPN2_22500</name>
</gene>
<dbReference type="EMBL" id="JBHSDU010000010">
    <property type="protein sequence ID" value="MFC4311869.1"/>
    <property type="molecule type" value="Genomic_DNA"/>
</dbReference>
<accession>A0ABV8SW65</accession>
<keyword evidence="1" id="KW-0813">Transport</keyword>
<reference evidence="6" key="1">
    <citation type="journal article" date="2019" name="Int. J. Syst. Evol. Microbiol.">
        <title>The Global Catalogue of Microorganisms (GCM) 10K type strain sequencing project: providing services to taxonomists for standard genome sequencing and annotation.</title>
        <authorList>
            <consortium name="The Broad Institute Genomics Platform"/>
            <consortium name="The Broad Institute Genome Sequencing Center for Infectious Disease"/>
            <person name="Wu L."/>
            <person name="Ma J."/>
        </authorList>
    </citation>
    <scope>NUCLEOTIDE SEQUENCE [LARGE SCALE GENOMIC DNA]</scope>
    <source>
        <strain evidence="6">CGMCC 1.10759</strain>
    </source>
</reference>
<dbReference type="RefSeq" id="WP_380600781.1">
    <property type="nucleotide sequence ID" value="NZ_JBHSDU010000010.1"/>
</dbReference>
<keyword evidence="3" id="KW-0479">Metal-binding</keyword>
<dbReference type="Gene3D" id="1.10.490.10">
    <property type="entry name" value="Globins"/>
    <property type="match status" value="1"/>
</dbReference>
<evidence type="ECO:0000256" key="1">
    <source>
        <dbReference type="ARBA" id="ARBA00022448"/>
    </source>
</evidence>
<dbReference type="InterPro" id="IPR012292">
    <property type="entry name" value="Globin/Proto"/>
</dbReference>
<keyword evidence="6" id="KW-1185">Reference proteome</keyword>
<name>A0ABV8SW65_9GAMM</name>
<keyword evidence="2" id="KW-0349">Heme</keyword>
<dbReference type="SUPFAM" id="SSF46458">
    <property type="entry name" value="Globin-like"/>
    <property type="match status" value="1"/>
</dbReference>
<dbReference type="InterPro" id="IPR001486">
    <property type="entry name" value="Hemoglobin_trunc"/>
</dbReference>
<keyword evidence="4" id="KW-0408">Iron</keyword>
<dbReference type="CDD" id="cd08916">
    <property type="entry name" value="TrHb3_P"/>
    <property type="match status" value="1"/>
</dbReference>
<evidence type="ECO:0000256" key="3">
    <source>
        <dbReference type="ARBA" id="ARBA00022723"/>
    </source>
</evidence>
<evidence type="ECO:0000313" key="5">
    <source>
        <dbReference type="EMBL" id="MFC4311869.1"/>
    </source>
</evidence>
<dbReference type="Proteomes" id="UP001595904">
    <property type="component" value="Unassembled WGS sequence"/>
</dbReference>
<evidence type="ECO:0000313" key="6">
    <source>
        <dbReference type="Proteomes" id="UP001595904"/>
    </source>
</evidence>
<protein>
    <submittedName>
        <fullName evidence="5">Group III truncated hemoglobin</fullName>
    </submittedName>
</protein>
<proteinExistence type="predicted"/>
<dbReference type="InterPro" id="IPR009050">
    <property type="entry name" value="Globin-like_sf"/>
</dbReference>
<dbReference type="Pfam" id="PF01152">
    <property type="entry name" value="Bac_globin"/>
    <property type="match status" value="1"/>
</dbReference>
<evidence type="ECO:0000256" key="2">
    <source>
        <dbReference type="ARBA" id="ARBA00022617"/>
    </source>
</evidence>
<evidence type="ECO:0000256" key="4">
    <source>
        <dbReference type="ARBA" id="ARBA00023004"/>
    </source>
</evidence>
<comment type="caution">
    <text evidence="5">The sequence shown here is derived from an EMBL/GenBank/DDBJ whole genome shotgun (WGS) entry which is preliminary data.</text>
</comment>
<organism evidence="5 6">
    <name type="scientific">Steroidobacter flavus</name>
    <dbReference type="NCBI Taxonomy" id="1842136"/>
    <lineage>
        <taxon>Bacteria</taxon>
        <taxon>Pseudomonadati</taxon>
        <taxon>Pseudomonadota</taxon>
        <taxon>Gammaproteobacteria</taxon>
        <taxon>Steroidobacterales</taxon>
        <taxon>Steroidobacteraceae</taxon>
        <taxon>Steroidobacter</taxon>
    </lineage>
</organism>